<accession>A0A9N9NV82</accession>
<gene>
    <name evidence="1" type="ORF">DERYTH_LOCUS18345</name>
</gene>
<comment type="caution">
    <text evidence="1">The sequence shown here is derived from an EMBL/GenBank/DDBJ whole genome shotgun (WGS) entry which is preliminary data.</text>
</comment>
<proteinExistence type="predicted"/>
<dbReference type="EMBL" id="CAJVPY010018467">
    <property type="protein sequence ID" value="CAG8767214.1"/>
    <property type="molecule type" value="Genomic_DNA"/>
</dbReference>
<dbReference type="OrthoDB" id="2434956at2759"/>
<dbReference type="AlphaFoldDB" id="A0A9N9NV82"/>
<protein>
    <submittedName>
        <fullName evidence="1">6523_t:CDS:1</fullName>
    </submittedName>
</protein>
<evidence type="ECO:0000313" key="2">
    <source>
        <dbReference type="Proteomes" id="UP000789405"/>
    </source>
</evidence>
<name>A0A9N9NV82_9GLOM</name>
<dbReference type="Proteomes" id="UP000789405">
    <property type="component" value="Unassembled WGS sequence"/>
</dbReference>
<organism evidence="1 2">
    <name type="scientific">Dentiscutata erythropus</name>
    <dbReference type="NCBI Taxonomy" id="1348616"/>
    <lineage>
        <taxon>Eukaryota</taxon>
        <taxon>Fungi</taxon>
        <taxon>Fungi incertae sedis</taxon>
        <taxon>Mucoromycota</taxon>
        <taxon>Glomeromycotina</taxon>
        <taxon>Glomeromycetes</taxon>
        <taxon>Diversisporales</taxon>
        <taxon>Gigasporaceae</taxon>
        <taxon>Dentiscutata</taxon>
    </lineage>
</organism>
<keyword evidence="2" id="KW-1185">Reference proteome</keyword>
<sequence>MYEYIHGKVIEYNYQINMKKTFQFSLCGQCYNVLVKLNSKAKKKKTTRSPSPSISIAASEDRINKNEMSSEEDNKSEFVLAYKLFVKTADGISLPAKWFQESISTVDKFLLSVYNKIHLMTKDNTIMPSYYFMIFKTQKETGASTQLVDEQDFIKFKSEYTKLAARKSNIGIYVTILQPSITS</sequence>
<evidence type="ECO:0000313" key="1">
    <source>
        <dbReference type="EMBL" id="CAG8767214.1"/>
    </source>
</evidence>
<reference evidence="1" key="1">
    <citation type="submission" date="2021-06" db="EMBL/GenBank/DDBJ databases">
        <authorList>
            <person name="Kallberg Y."/>
            <person name="Tangrot J."/>
            <person name="Rosling A."/>
        </authorList>
    </citation>
    <scope>NUCLEOTIDE SEQUENCE</scope>
    <source>
        <strain evidence="1">MA453B</strain>
    </source>
</reference>